<reference evidence="2" key="1">
    <citation type="submission" date="2023-08" db="EMBL/GenBank/DDBJ databases">
        <authorList>
            <person name="Audoor S."/>
            <person name="Bilcke G."/>
        </authorList>
    </citation>
    <scope>NUCLEOTIDE SEQUENCE</scope>
</reference>
<dbReference type="EMBL" id="CAKOGP040001914">
    <property type="protein sequence ID" value="CAJ1956447.1"/>
    <property type="molecule type" value="Genomic_DNA"/>
</dbReference>
<feature type="region of interest" description="Disordered" evidence="1">
    <location>
        <begin position="1"/>
        <end position="23"/>
    </location>
</feature>
<protein>
    <submittedName>
        <fullName evidence="2">Uncharacterized protein</fullName>
    </submittedName>
</protein>
<evidence type="ECO:0000313" key="2">
    <source>
        <dbReference type="EMBL" id="CAJ1956447.1"/>
    </source>
</evidence>
<feature type="compositionally biased region" description="Low complexity" evidence="1">
    <location>
        <begin position="51"/>
        <end position="70"/>
    </location>
</feature>
<dbReference type="AlphaFoldDB" id="A0AAD2JJS5"/>
<proteinExistence type="predicted"/>
<name>A0AAD2JJS5_9STRA</name>
<feature type="region of interest" description="Disordered" evidence="1">
    <location>
        <begin position="40"/>
        <end position="70"/>
    </location>
</feature>
<evidence type="ECO:0000256" key="1">
    <source>
        <dbReference type="SAM" id="MobiDB-lite"/>
    </source>
</evidence>
<gene>
    <name evidence="2" type="ORF">CYCCA115_LOCUS16238</name>
</gene>
<comment type="caution">
    <text evidence="2">The sequence shown here is derived from an EMBL/GenBank/DDBJ whole genome shotgun (WGS) entry which is preliminary data.</text>
</comment>
<accession>A0AAD2JJS5</accession>
<evidence type="ECO:0000313" key="3">
    <source>
        <dbReference type="Proteomes" id="UP001295423"/>
    </source>
</evidence>
<dbReference type="Proteomes" id="UP001295423">
    <property type="component" value="Unassembled WGS sequence"/>
</dbReference>
<sequence>MPNNEATFPCESPRRTPNNHNGDSLISLIGASIQSSARLHRTDLPSSCSFPTSVSAPAGSSSRSPSGQGLSEILSIATDLTREHSHEIDDLFQLADEALPWHEEPKQ</sequence>
<organism evidence="2 3">
    <name type="scientific">Cylindrotheca closterium</name>
    <dbReference type="NCBI Taxonomy" id="2856"/>
    <lineage>
        <taxon>Eukaryota</taxon>
        <taxon>Sar</taxon>
        <taxon>Stramenopiles</taxon>
        <taxon>Ochrophyta</taxon>
        <taxon>Bacillariophyta</taxon>
        <taxon>Bacillariophyceae</taxon>
        <taxon>Bacillariophycidae</taxon>
        <taxon>Bacillariales</taxon>
        <taxon>Bacillariaceae</taxon>
        <taxon>Cylindrotheca</taxon>
    </lineage>
</organism>
<keyword evidence="3" id="KW-1185">Reference proteome</keyword>